<proteinExistence type="predicted"/>
<protein>
    <submittedName>
        <fullName evidence="1">Uncharacterized protein</fullName>
    </submittedName>
</protein>
<dbReference type="EMBL" id="JACHMB010000001">
    <property type="protein sequence ID" value="MBB5781747.1"/>
    <property type="molecule type" value="Genomic_DNA"/>
</dbReference>
<sequence>MRRRNGSGIPSPGTDGLTFLDVVWDQAPFATHGAFVSTVARTAGEFVRAGSLTEAQKDAVVAAAASARRELTPEP</sequence>
<evidence type="ECO:0000313" key="2">
    <source>
        <dbReference type="Proteomes" id="UP000579153"/>
    </source>
</evidence>
<organism evidence="1 2">
    <name type="scientific">Nonomuraea jabiensis</name>
    <dbReference type="NCBI Taxonomy" id="882448"/>
    <lineage>
        <taxon>Bacteria</taxon>
        <taxon>Bacillati</taxon>
        <taxon>Actinomycetota</taxon>
        <taxon>Actinomycetes</taxon>
        <taxon>Streptosporangiales</taxon>
        <taxon>Streptosporangiaceae</taxon>
        <taxon>Nonomuraea</taxon>
    </lineage>
</organism>
<dbReference type="RefSeq" id="WP_185074985.1">
    <property type="nucleotide sequence ID" value="NZ_JACHMB010000001.1"/>
</dbReference>
<dbReference type="Proteomes" id="UP000579153">
    <property type="component" value="Unassembled WGS sequence"/>
</dbReference>
<reference evidence="1 2" key="1">
    <citation type="submission" date="2020-08" db="EMBL/GenBank/DDBJ databases">
        <title>Sequencing the genomes of 1000 actinobacteria strains.</title>
        <authorList>
            <person name="Klenk H.-P."/>
        </authorList>
    </citation>
    <scope>NUCLEOTIDE SEQUENCE [LARGE SCALE GENOMIC DNA]</scope>
    <source>
        <strain evidence="1 2">DSM 45507</strain>
    </source>
</reference>
<name>A0A7W9GDG1_9ACTN</name>
<keyword evidence="2" id="KW-1185">Reference proteome</keyword>
<dbReference type="AlphaFoldDB" id="A0A7W9GDG1"/>
<evidence type="ECO:0000313" key="1">
    <source>
        <dbReference type="EMBL" id="MBB5781747.1"/>
    </source>
</evidence>
<comment type="caution">
    <text evidence="1">The sequence shown here is derived from an EMBL/GenBank/DDBJ whole genome shotgun (WGS) entry which is preliminary data.</text>
</comment>
<gene>
    <name evidence="1" type="ORF">HD596_008503</name>
</gene>
<accession>A0A7W9GDG1</accession>